<dbReference type="Gene3D" id="3.30.110.60">
    <property type="entry name" value="YhbY-like"/>
    <property type="match status" value="1"/>
</dbReference>
<gene>
    <name evidence="4" type="ORF">AUP74_01627</name>
</gene>
<evidence type="ECO:0000256" key="1">
    <source>
        <dbReference type="ARBA" id="ARBA00022884"/>
    </source>
</evidence>
<keyword evidence="1 2" id="KW-0694">RNA-binding</keyword>
<evidence type="ECO:0000313" key="5">
    <source>
        <dbReference type="Proteomes" id="UP000095672"/>
    </source>
</evidence>
<feature type="domain" description="CRM" evidence="3">
    <location>
        <begin position="1"/>
        <end position="97"/>
    </location>
</feature>
<keyword evidence="5" id="KW-1185">Reference proteome</keyword>
<name>A0A1C9W7C8_9GAMM</name>
<dbReference type="STRING" id="1769779.AUP74_01627"/>
<reference evidence="5" key="1">
    <citation type="submission" date="2016-01" db="EMBL/GenBank/DDBJ databases">
        <title>Complete genome sequence of Microbulbifer sp. CCB-MM1, a halophile isolated from Matang Mangrove Forest, Perak.</title>
        <authorList>
            <person name="Moh T.H."/>
            <person name="Dinesh B."/>
            <person name="Lau N.-S."/>
            <person name="Go F."/>
            <person name="Alexander Chong S.-C."/>
        </authorList>
    </citation>
    <scope>NUCLEOTIDE SEQUENCE [LARGE SCALE GENOMIC DNA]</scope>
    <source>
        <strain evidence="5">CCB-MM1</strain>
    </source>
</reference>
<dbReference type="GO" id="GO:0003723">
    <property type="term" value="F:RNA binding"/>
    <property type="evidence" value="ECO:0007669"/>
    <property type="project" value="UniProtKB-UniRule"/>
</dbReference>
<dbReference type="RefSeq" id="WP_069947130.1">
    <property type="nucleotide sequence ID" value="NZ_CP014143.1"/>
</dbReference>
<sequence length="100" mass="11115">MPLTADRKKALRTLGHNLKPVVTVAGKGLSEGVLEELNRALEDHELIKVKLMVADRELRHQIIGELCEKSGAELIQEIGKIALIYRAAQKPNARLSNLLR</sequence>
<dbReference type="SUPFAM" id="SSF75471">
    <property type="entry name" value="YhbY-like"/>
    <property type="match status" value="1"/>
</dbReference>
<dbReference type="AlphaFoldDB" id="A0A1C9W7C8"/>
<dbReference type="KEGG" id="micc:AUP74_01627"/>
<dbReference type="Pfam" id="PF01985">
    <property type="entry name" value="CRS1_YhbY"/>
    <property type="match status" value="1"/>
</dbReference>
<dbReference type="PANTHER" id="PTHR40065:SF3">
    <property type="entry name" value="RNA-BINDING PROTEIN YHBY"/>
    <property type="match status" value="1"/>
</dbReference>
<dbReference type="Proteomes" id="UP000095672">
    <property type="component" value="Chromosome"/>
</dbReference>
<evidence type="ECO:0000256" key="2">
    <source>
        <dbReference type="PROSITE-ProRule" id="PRU00626"/>
    </source>
</evidence>
<dbReference type="PATRIC" id="fig|1769779.3.peg.1627"/>
<dbReference type="InterPro" id="IPR001890">
    <property type="entry name" value="RNA-binding_CRM"/>
</dbReference>
<dbReference type="SMART" id="SM01103">
    <property type="entry name" value="CRS1_YhbY"/>
    <property type="match status" value="1"/>
</dbReference>
<dbReference type="PROSITE" id="PS51295">
    <property type="entry name" value="CRM"/>
    <property type="match status" value="1"/>
</dbReference>
<dbReference type="InterPro" id="IPR035920">
    <property type="entry name" value="YhbY-like_sf"/>
</dbReference>
<dbReference type="EMBL" id="CP014143">
    <property type="protein sequence ID" value="AOS97061.1"/>
    <property type="molecule type" value="Genomic_DNA"/>
</dbReference>
<proteinExistence type="predicted"/>
<protein>
    <submittedName>
        <fullName evidence="4">RNA-binding protein</fullName>
    </submittedName>
</protein>
<organism evidence="4 5">
    <name type="scientific">Microbulbifer aggregans</name>
    <dbReference type="NCBI Taxonomy" id="1769779"/>
    <lineage>
        <taxon>Bacteria</taxon>
        <taxon>Pseudomonadati</taxon>
        <taxon>Pseudomonadota</taxon>
        <taxon>Gammaproteobacteria</taxon>
        <taxon>Cellvibrionales</taxon>
        <taxon>Microbulbiferaceae</taxon>
        <taxon>Microbulbifer</taxon>
    </lineage>
</organism>
<dbReference type="InterPro" id="IPR051925">
    <property type="entry name" value="RNA-binding_domain"/>
</dbReference>
<accession>A0A1C9W7C8</accession>
<dbReference type="OrthoDB" id="9797519at2"/>
<evidence type="ECO:0000259" key="3">
    <source>
        <dbReference type="PROSITE" id="PS51295"/>
    </source>
</evidence>
<evidence type="ECO:0000313" key="4">
    <source>
        <dbReference type="EMBL" id="AOS97061.1"/>
    </source>
</evidence>
<dbReference type="PANTHER" id="PTHR40065">
    <property type="entry name" value="RNA-BINDING PROTEIN YHBY"/>
    <property type="match status" value="1"/>
</dbReference>